<dbReference type="InterPro" id="IPR020845">
    <property type="entry name" value="AMP-binding_CS"/>
</dbReference>
<gene>
    <name evidence="6" type="ORF">PENPOL_c014G10511</name>
</gene>
<dbReference type="GO" id="GO:0031177">
    <property type="term" value="F:phosphopantetheine binding"/>
    <property type="evidence" value="ECO:0007669"/>
    <property type="project" value="TreeGrafter"/>
</dbReference>
<proteinExistence type="inferred from homology"/>
<dbReference type="SUPFAM" id="SSF47336">
    <property type="entry name" value="ACP-like"/>
    <property type="match status" value="2"/>
</dbReference>
<dbReference type="InterPro" id="IPR023213">
    <property type="entry name" value="CAT-like_dom_sf"/>
</dbReference>
<dbReference type="InterPro" id="IPR036736">
    <property type="entry name" value="ACP-like_sf"/>
</dbReference>
<evidence type="ECO:0000313" key="6">
    <source>
        <dbReference type="EMBL" id="OQD61909.1"/>
    </source>
</evidence>
<dbReference type="Gene3D" id="1.10.1200.10">
    <property type="entry name" value="ACP-like"/>
    <property type="match status" value="2"/>
</dbReference>
<protein>
    <recommendedName>
        <fullName evidence="5">Carrier domain-containing protein</fullName>
    </recommendedName>
</protein>
<dbReference type="Pfam" id="PF00668">
    <property type="entry name" value="Condensation"/>
    <property type="match status" value="2"/>
</dbReference>
<dbReference type="STRING" id="60169.A0A1V6NBB9"/>
<dbReference type="PANTHER" id="PTHR45527">
    <property type="entry name" value="NONRIBOSOMAL PEPTIDE SYNTHETASE"/>
    <property type="match status" value="1"/>
</dbReference>
<dbReference type="Gene3D" id="3.40.50.12780">
    <property type="entry name" value="N-terminal domain of ligase-like"/>
    <property type="match status" value="2"/>
</dbReference>
<dbReference type="SUPFAM" id="SSF56801">
    <property type="entry name" value="Acetyl-CoA synthetase-like"/>
    <property type="match status" value="2"/>
</dbReference>
<dbReference type="InterPro" id="IPR001242">
    <property type="entry name" value="Condensation_dom"/>
</dbReference>
<dbReference type="PROSITE" id="PS50075">
    <property type="entry name" value="CARRIER"/>
    <property type="match status" value="1"/>
</dbReference>
<dbReference type="Pfam" id="PF00501">
    <property type="entry name" value="AMP-binding"/>
    <property type="match status" value="2"/>
</dbReference>
<evidence type="ECO:0000259" key="5">
    <source>
        <dbReference type="PROSITE" id="PS50075"/>
    </source>
</evidence>
<keyword evidence="1" id="KW-0596">Phosphopantetheine</keyword>
<evidence type="ECO:0000256" key="3">
    <source>
        <dbReference type="ARBA" id="ARBA00022598"/>
    </source>
</evidence>
<dbReference type="GO" id="GO:0005737">
    <property type="term" value="C:cytoplasm"/>
    <property type="evidence" value="ECO:0007669"/>
    <property type="project" value="TreeGrafter"/>
</dbReference>
<dbReference type="InterPro" id="IPR009081">
    <property type="entry name" value="PP-bd_ACP"/>
</dbReference>
<dbReference type="GO" id="GO:0016874">
    <property type="term" value="F:ligase activity"/>
    <property type="evidence" value="ECO:0007669"/>
    <property type="project" value="UniProtKB-KW"/>
</dbReference>
<organism evidence="6 7">
    <name type="scientific">Penicillium polonicum</name>
    <dbReference type="NCBI Taxonomy" id="60169"/>
    <lineage>
        <taxon>Eukaryota</taxon>
        <taxon>Fungi</taxon>
        <taxon>Dikarya</taxon>
        <taxon>Ascomycota</taxon>
        <taxon>Pezizomycotina</taxon>
        <taxon>Eurotiomycetes</taxon>
        <taxon>Eurotiomycetidae</taxon>
        <taxon>Eurotiales</taxon>
        <taxon>Aspergillaceae</taxon>
        <taxon>Penicillium</taxon>
    </lineage>
</organism>
<dbReference type="PROSITE" id="PS00455">
    <property type="entry name" value="AMP_BINDING"/>
    <property type="match status" value="2"/>
</dbReference>
<dbReference type="Gene3D" id="3.30.559.10">
    <property type="entry name" value="Chloramphenicol acetyltransferase-like domain"/>
    <property type="match status" value="2"/>
</dbReference>
<accession>A0A1V6NBB9</accession>
<keyword evidence="7" id="KW-1185">Reference proteome</keyword>
<dbReference type="Pfam" id="PF00550">
    <property type="entry name" value="PP-binding"/>
    <property type="match status" value="2"/>
</dbReference>
<dbReference type="Gene3D" id="3.30.300.30">
    <property type="match status" value="2"/>
</dbReference>
<name>A0A1V6NBB9_PENPO</name>
<comment type="caution">
    <text evidence="6">The sequence shown here is derived from an EMBL/GenBank/DDBJ whole genome shotgun (WGS) entry which is preliminary data.</text>
</comment>
<evidence type="ECO:0000256" key="4">
    <source>
        <dbReference type="ARBA" id="ARBA00029454"/>
    </source>
</evidence>
<dbReference type="InterPro" id="IPR042099">
    <property type="entry name" value="ANL_N_sf"/>
</dbReference>
<dbReference type="CDD" id="cd19537">
    <property type="entry name" value="C_NRPS-like"/>
    <property type="match status" value="1"/>
</dbReference>
<dbReference type="PANTHER" id="PTHR45527:SF11">
    <property type="entry name" value="NONRIBOSOMAL PEPTIDE SYNTHETASE 5"/>
    <property type="match status" value="1"/>
</dbReference>
<dbReference type="Gene3D" id="3.30.559.30">
    <property type="entry name" value="Nonribosomal peptide synthetase, condensation domain"/>
    <property type="match status" value="2"/>
</dbReference>
<dbReference type="InterPro" id="IPR045851">
    <property type="entry name" value="AMP-bd_C_sf"/>
</dbReference>
<evidence type="ECO:0000313" key="7">
    <source>
        <dbReference type="Proteomes" id="UP000191408"/>
    </source>
</evidence>
<dbReference type="InterPro" id="IPR000873">
    <property type="entry name" value="AMP-dep_synth/lig_dom"/>
</dbReference>
<dbReference type="EMBL" id="MDYM01000014">
    <property type="protein sequence ID" value="OQD61909.1"/>
    <property type="molecule type" value="Genomic_DNA"/>
</dbReference>
<evidence type="ECO:0000256" key="1">
    <source>
        <dbReference type="ARBA" id="ARBA00022450"/>
    </source>
</evidence>
<sequence>MSAKTRSWMNISHLLHASRNSLIFQLSQSSKSPLYISYSKPPAPWVRRSIFSSIIKLNTMLRQVSILSLFRQVRSENHDRTAVKDEHGNGLTYAELDNKSSQLARYLLSLGTLPGQLVPLLTSSCIDMVVGVLGILKAGATYVPIDRAQWTEERINYVIRRCNPGIVVYTGDEMTIDDCQTVHLPLLGRHGEDTEENDDYHFEADVMCVIFTSGTTGTPKGVQIRSSAVAKFVSSPGFNYDICPGDHVLLVLSVAFDACMGTLFNTICNGGVVVLANGLNFQQMARICNILVLTPSILETLRTPESPADYQSVNKIVLGGETAPKSLLDAWSILNIPFWVAYGPTEATCAVLTECLTRSESTGEYHPSRFSRCIPGGQITLRGEGMVAIEELGRDEEICISGECLTAGYLMNEKLTQERFPLHQGKRIYRTGDLGRWVLSEQGTKVLELCGRRDRLVKIRGFLVNLDLDVDATLLQMDANIKATFSLVIDGKLCTAFVPGIECTDEKSLLAKWRLAAPLYMVPDHLVAMDHLPLSPSAKIDPNGVAKLLRTKIHQAPLPQTSYSGIEDVILDGISAVLGVSPSQISLTESLVAQGMHSLAATKLSSFCYRHGYDVPVYDIMTQSSVELLTAACRDRKLQSPSIVPGHKRGQLKSDAVIPFQKKMILASMQDPRIYRVKHIAHYPTDQIPHLRKAWSMVISNEAAFQLDFQATGADLIHCVDEGRMVMWDEREVSCPEDITREIGQLDHDTGFRSIFRVLTFQGRHLPQNESMLVWSTHHALMDAFSASLVFDKVDAALQERPMPASPPYSEVVQDLVRWQESIAHEAEQFWKQQEELYPEASGELSISKPEGKVNTGYATYTTPGRLDMDTITSAARSMKVSPSAIFFTAWAMVLATYCQTDTVAFGAVLSGRGLPFPWAQTFVGALINTLPLRMKIMRSDEPTESVQKMHSTLQALSAISVANSPRNGPRFSTAVVVQESGLKSGPTGIAPLQDPYVEECADLPLIAVVEPHAAIKLHYNQEEISASHIENMASIFFNSIQLLTDGGLATMKDIFHRQLPSTTRERLLAMGNFASPMARIDMPRDTVVDRFYAAAALAPKNVAVEKAGRIVTYMALASSVKQVAHTVESLVPAGATVAVLADRSINWIVGIFGALAANTIYCPLDPSYSVEYREELLKRSTAKLLLVPNISEWRGQSNGNVVILGIDEILAGNVDLTAWCQRLPSPHDKAYLCFTSGSTGKPKGVLCEHRGVAALHSSPATRMHSEPGRRVAQFMAPGFDGSVHEILATISFGGTLVLRKQDNDPFSHLTDVNVALLNPSVVAHLSPVDYPNLQHLYLGGEPVPQPIVDQWAPGRILYNIYGPTETTVAVCLQRLHEKVPVNIGPPFSTARIYILNDHLELQPPGTPGNIYIAGVQVGPGYLDMPDVTESEYRPDPFATWSEEERMYRTGDVGFWDEFGNVHCCGRKDRQVKLGGYRINMETIAEVALQQMPQIRACVATVDRQRIVLWVEPDDVSVSKLHQRLRTYLPPYAVPKIIRPIKSIPVNAYGKLDIKSLACWQEEETMELALPGPDRGLQQALADEWRLLLKLSPSVELTGLDSFMLHGGDSLLQLALAARIQKIFGIVVAPKDIIEAKSLDDMVTLIERRCDRHLCNGSKVEGLQTSSLGLQRLSSAEIWWLYRYRNSMCQAGFNVPYVANLSASIDRERLAFALKTVLNRHRILRSRFLVNGKDAQRVISDTEIDVAMVSSVDIPAFINHPFNLAEDSLVRAVITPSCLVLNISHIVCDLTSLKAILRETAELYDGRVLPPVSREYFDTTMWSRPIDMDTAQFWTEELGDLDLNILREREKLLARSYRGTSLVTTIPTDIYQNLIASTKKSGVTLHQTGLAVTALVLHVLSNKENIVMAAPFINRFSSEDQGVVGLFLEPLPVRVRLKDLHRSISSLLDTVRETSQAALANAIPWSTLVEHLGLSAQTDSPQIFNCAVTFHDDRVFTESLPIDGVSAQNVWTEGSKFGMLFEWHAMRDQLSLRIEYDTDCFTGEFARLMSDLLTRALGLALKPETSLQEAIEQLDADLNDQCHVLGLDVSEITNKARHFLTGPWV</sequence>
<dbReference type="GO" id="GO:0043041">
    <property type="term" value="P:amino acid activation for nonribosomal peptide biosynthetic process"/>
    <property type="evidence" value="ECO:0007669"/>
    <property type="project" value="TreeGrafter"/>
</dbReference>
<reference evidence="7" key="1">
    <citation type="journal article" date="2017" name="Nat. Microbiol.">
        <title>Global analysis of biosynthetic gene clusters reveals vast potential of secondary metabolite production in Penicillium species.</title>
        <authorList>
            <person name="Nielsen J.C."/>
            <person name="Grijseels S."/>
            <person name="Prigent S."/>
            <person name="Ji B."/>
            <person name="Dainat J."/>
            <person name="Nielsen K.F."/>
            <person name="Frisvad J.C."/>
            <person name="Workman M."/>
            <person name="Nielsen J."/>
        </authorList>
    </citation>
    <scope>NUCLEOTIDE SEQUENCE [LARGE SCALE GENOMIC DNA]</scope>
    <source>
        <strain evidence="7">IBT 4502</strain>
    </source>
</reference>
<keyword evidence="2" id="KW-0597">Phosphoprotein</keyword>
<dbReference type="Proteomes" id="UP000191408">
    <property type="component" value="Unassembled WGS sequence"/>
</dbReference>
<feature type="domain" description="Carrier" evidence="5">
    <location>
        <begin position="1572"/>
        <end position="1650"/>
    </location>
</feature>
<comment type="similarity">
    <text evidence="4">Belongs to the NRP synthetase family.</text>
</comment>
<dbReference type="SUPFAM" id="SSF52777">
    <property type="entry name" value="CoA-dependent acyltransferases"/>
    <property type="match status" value="4"/>
</dbReference>
<keyword evidence="3" id="KW-0436">Ligase</keyword>
<dbReference type="OrthoDB" id="416786at2759"/>
<dbReference type="GO" id="GO:0044550">
    <property type="term" value="P:secondary metabolite biosynthetic process"/>
    <property type="evidence" value="ECO:0007669"/>
    <property type="project" value="TreeGrafter"/>
</dbReference>
<evidence type="ECO:0000256" key="2">
    <source>
        <dbReference type="ARBA" id="ARBA00022553"/>
    </source>
</evidence>